<name>A0AAF0Y5G4_9TREE</name>
<evidence type="ECO:0000313" key="2">
    <source>
        <dbReference type="EMBL" id="WOO78111.1"/>
    </source>
</evidence>
<dbReference type="RefSeq" id="XP_062624143.1">
    <property type="nucleotide sequence ID" value="XM_062768159.1"/>
</dbReference>
<organism evidence="2 3">
    <name type="scientific">Vanrija pseudolonga</name>
    <dbReference type="NCBI Taxonomy" id="143232"/>
    <lineage>
        <taxon>Eukaryota</taxon>
        <taxon>Fungi</taxon>
        <taxon>Dikarya</taxon>
        <taxon>Basidiomycota</taxon>
        <taxon>Agaricomycotina</taxon>
        <taxon>Tremellomycetes</taxon>
        <taxon>Trichosporonales</taxon>
        <taxon>Trichosporonaceae</taxon>
        <taxon>Vanrija</taxon>
    </lineage>
</organism>
<gene>
    <name evidence="2" type="ORF">LOC62_01G001664</name>
</gene>
<accession>A0AAF0Y5G4</accession>
<dbReference type="AlphaFoldDB" id="A0AAF0Y5G4"/>
<reference evidence="2" key="1">
    <citation type="submission" date="2023-10" db="EMBL/GenBank/DDBJ databases">
        <authorList>
            <person name="Noh H."/>
        </authorList>
    </citation>
    <scope>NUCLEOTIDE SEQUENCE</scope>
    <source>
        <strain evidence="2">DUCC4014</strain>
    </source>
</reference>
<evidence type="ECO:0000256" key="1">
    <source>
        <dbReference type="SAM" id="MobiDB-lite"/>
    </source>
</evidence>
<dbReference type="EMBL" id="CP086714">
    <property type="protein sequence ID" value="WOO78111.1"/>
    <property type="molecule type" value="Genomic_DNA"/>
</dbReference>
<keyword evidence="3" id="KW-1185">Reference proteome</keyword>
<evidence type="ECO:0000313" key="3">
    <source>
        <dbReference type="Proteomes" id="UP000827549"/>
    </source>
</evidence>
<feature type="region of interest" description="Disordered" evidence="1">
    <location>
        <begin position="77"/>
        <end position="116"/>
    </location>
</feature>
<feature type="compositionally biased region" description="Low complexity" evidence="1">
    <location>
        <begin position="92"/>
        <end position="116"/>
    </location>
</feature>
<proteinExistence type="predicted"/>
<dbReference type="GeneID" id="87804919"/>
<sequence>MNASHMPLATRDREKSGSRLVLVGPVAGDEGGRGIPSSLEPVSPVVHELDGGLFPTVLPPMYRHEWRNLSTTNTLGSDHSTAGSLTASHSLASPTATDLASPTTTSPASPGPTVTTELLTPVYTSHGHTGIPSWSDPSMEELATVEDPDMAPVSVAGGHGH</sequence>
<feature type="compositionally biased region" description="Polar residues" evidence="1">
    <location>
        <begin position="77"/>
        <end position="91"/>
    </location>
</feature>
<protein>
    <submittedName>
        <fullName evidence="2">Uncharacterized protein</fullName>
    </submittedName>
</protein>
<dbReference type="Proteomes" id="UP000827549">
    <property type="component" value="Chromosome 1"/>
</dbReference>